<reference evidence="6 7" key="1">
    <citation type="journal article" date="2018" name="PLoS ONE">
        <title>The draft genome of Kipferlia bialata reveals reductive genome evolution in fornicate parasites.</title>
        <authorList>
            <person name="Tanifuji G."/>
            <person name="Takabayashi S."/>
            <person name="Kume K."/>
            <person name="Takagi M."/>
            <person name="Nakayama T."/>
            <person name="Kamikawa R."/>
            <person name="Inagaki Y."/>
            <person name="Hashimoto T."/>
        </authorList>
    </citation>
    <scope>NUCLEOTIDE SEQUENCE [LARGE SCALE GENOMIC DNA]</scope>
    <source>
        <strain evidence="6">NY0173</strain>
    </source>
</reference>
<organism evidence="6 7">
    <name type="scientific">Kipferlia bialata</name>
    <dbReference type="NCBI Taxonomy" id="797122"/>
    <lineage>
        <taxon>Eukaryota</taxon>
        <taxon>Metamonada</taxon>
        <taxon>Carpediemonas-like organisms</taxon>
        <taxon>Kipferlia</taxon>
    </lineage>
</organism>
<dbReference type="AlphaFoldDB" id="A0A9K3D614"/>
<dbReference type="OrthoDB" id="10617227at2759"/>
<keyword evidence="1" id="KW-0479">Metal-binding</keyword>
<dbReference type="InterPro" id="IPR013083">
    <property type="entry name" value="Znf_RING/FYVE/PHD"/>
</dbReference>
<dbReference type="Proteomes" id="UP000265618">
    <property type="component" value="Unassembled WGS sequence"/>
</dbReference>
<dbReference type="PROSITE" id="PS50089">
    <property type="entry name" value="ZF_RING_2"/>
    <property type="match status" value="1"/>
</dbReference>
<dbReference type="GO" id="GO:0008270">
    <property type="term" value="F:zinc ion binding"/>
    <property type="evidence" value="ECO:0007669"/>
    <property type="project" value="UniProtKB-KW"/>
</dbReference>
<proteinExistence type="predicted"/>
<dbReference type="SUPFAM" id="SSF57850">
    <property type="entry name" value="RING/U-box"/>
    <property type="match status" value="1"/>
</dbReference>
<dbReference type="InterPro" id="IPR001841">
    <property type="entry name" value="Znf_RING"/>
</dbReference>
<dbReference type="Pfam" id="PF14634">
    <property type="entry name" value="zf-RING_5"/>
    <property type="match status" value="1"/>
</dbReference>
<dbReference type="Gene3D" id="3.30.40.10">
    <property type="entry name" value="Zinc/RING finger domain, C3HC4 (zinc finger)"/>
    <property type="match status" value="1"/>
</dbReference>
<evidence type="ECO:0000313" key="6">
    <source>
        <dbReference type="EMBL" id="GIQ88777.1"/>
    </source>
</evidence>
<protein>
    <recommendedName>
        <fullName evidence="5">RING-type domain-containing protein</fullName>
    </recommendedName>
</protein>
<keyword evidence="3" id="KW-0862">Zinc</keyword>
<feature type="non-terminal residue" evidence="6">
    <location>
        <position position="1"/>
    </location>
</feature>
<comment type="caution">
    <text evidence="6">The sequence shown here is derived from an EMBL/GenBank/DDBJ whole genome shotgun (WGS) entry which is preliminary data.</text>
</comment>
<dbReference type="InterPro" id="IPR017907">
    <property type="entry name" value="Znf_RING_CS"/>
</dbReference>
<evidence type="ECO:0000256" key="4">
    <source>
        <dbReference type="PROSITE-ProRule" id="PRU00175"/>
    </source>
</evidence>
<keyword evidence="2 4" id="KW-0863">Zinc-finger</keyword>
<keyword evidence="7" id="KW-1185">Reference proteome</keyword>
<feature type="domain" description="RING-type" evidence="5">
    <location>
        <begin position="9"/>
        <end position="50"/>
    </location>
</feature>
<evidence type="ECO:0000313" key="7">
    <source>
        <dbReference type="Proteomes" id="UP000265618"/>
    </source>
</evidence>
<dbReference type="PROSITE" id="PS00518">
    <property type="entry name" value="ZF_RING_1"/>
    <property type="match status" value="1"/>
</dbReference>
<sequence>MSNKPELYCSVCARLLEPLDGQVITSCGHFICSHCLTFEPGERIECPVCKKGTDTVALNSN</sequence>
<gene>
    <name evidence="6" type="ORF">KIPB_011105</name>
</gene>
<evidence type="ECO:0000259" key="5">
    <source>
        <dbReference type="PROSITE" id="PS50089"/>
    </source>
</evidence>
<evidence type="ECO:0000256" key="1">
    <source>
        <dbReference type="ARBA" id="ARBA00022723"/>
    </source>
</evidence>
<evidence type="ECO:0000256" key="3">
    <source>
        <dbReference type="ARBA" id="ARBA00022833"/>
    </source>
</evidence>
<dbReference type="EMBL" id="BDIP01004378">
    <property type="protein sequence ID" value="GIQ88777.1"/>
    <property type="molecule type" value="Genomic_DNA"/>
</dbReference>
<accession>A0A9K3D614</accession>
<evidence type="ECO:0000256" key="2">
    <source>
        <dbReference type="ARBA" id="ARBA00022771"/>
    </source>
</evidence>
<name>A0A9K3D614_9EUKA</name>